<evidence type="ECO:0000256" key="1">
    <source>
        <dbReference type="SAM" id="MobiDB-lite"/>
    </source>
</evidence>
<name>A0A918YBY3_9ACTN</name>
<evidence type="ECO:0000313" key="3">
    <source>
        <dbReference type="Proteomes" id="UP000655443"/>
    </source>
</evidence>
<dbReference type="RefSeq" id="WP_189947988.1">
    <property type="nucleotide sequence ID" value="NZ_BMVG01000001.1"/>
</dbReference>
<dbReference type="AlphaFoldDB" id="A0A918YBY3"/>
<evidence type="ECO:0000313" key="2">
    <source>
        <dbReference type="EMBL" id="GHD98249.1"/>
    </source>
</evidence>
<dbReference type="EMBL" id="BMVG01000001">
    <property type="protein sequence ID" value="GHD98249.1"/>
    <property type="molecule type" value="Genomic_DNA"/>
</dbReference>
<feature type="region of interest" description="Disordered" evidence="1">
    <location>
        <begin position="112"/>
        <end position="132"/>
    </location>
</feature>
<protein>
    <submittedName>
        <fullName evidence="2">Uncharacterized protein</fullName>
    </submittedName>
</protein>
<keyword evidence="3" id="KW-1185">Reference proteome</keyword>
<organism evidence="2 3">
    <name type="scientific">Streptomyces alanosinicus</name>
    <dbReference type="NCBI Taxonomy" id="68171"/>
    <lineage>
        <taxon>Bacteria</taxon>
        <taxon>Bacillati</taxon>
        <taxon>Actinomycetota</taxon>
        <taxon>Actinomycetes</taxon>
        <taxon>Kitasatosporales</taxon>
        <taxon>Streptomycetaceae</taxon>
        <taxon>Streptomyces</taxon>
    </lineage>
</organism>
<reference evidence="2" key="2">
    <citation type="submission" date="2020-09" db="EMBL/GenBank/DDBJ databases">
        <authorList>
            <person name="Sun Q."/>
            <person name="Ohkuma M."/>
        </authorList>
    </citation>
    <scope>NUCLEOTIDE SEQUENCE</scope>
    <source>
        <strain evidence="2">JCM 4714</strain>
    </source>
</reference>
<accession>A0A918YBY3</accession>
<proteinExistence type="predicted"/>
<sequence length="132" mass="14708">MTEMAQISNQNITGFGPLPADQSIWEITVSYDVNFRDDEVGGDFDDAVKLWEDDRGAPFGGGDDQITPYPIPDRFTAFSSVVSRQKSITVFRDQLDTEIGDEEVKAQIWLRRADSGGPADDEVYTPIQEMSP</sequence>
<comment type="caution">
    <text evidence="2">The sequence shown here is derived from an EMBL/GenBank/DDBJ whole genome shotgun (WGS) entry which is preliminary data.</text>
</comment>
<gene>
    <name evidence="2" type="ORF">GCM10010339_04670</name>
</gene>
<dbReference type="Proteomes" id="UP000655443">
    <property type="component" value="Unassembled WGS sequence"/>
</dbReference>
<reference evidence="2" key="1">
    <citation type="journal article" date="2014" name="Int. J. Syst. Evol. Microbiol.">
        <title>Complete genome sequence of Corynebacterium casei LMG S-19264T (=DSM 44701T), isolated from a smear-ripened cheese.</title>
        <authorList>
            <consortium name="US DOE Joint Genome Institute (JGI-PGF)"/>
            <person name="Walter F."/>
            <person name="Albersmeier A."/>
            <person name="Kalinowski J."/>
            <person name="Ruckert C."/>
        </authorList>
    </citation>
    <scope>NUCLEOTIDE SEQUENCE</scope>
    <source>
        <strain evidence="2">JCM 4714</strain>
    </source>
</reference>